<keyword evidence="1" id="KW-0238">DNA-binding</keyword>
<dbReference type="InterPro" id="IPR010982">
    <property type="entry name" value="Lambda_DNA-bd_dom_sf"/>
</dbReference>
<name>A0A8J6P3A9_9FIRM</name>
<dbReference type="PANTHER" id="PTHR46797:SF1">
    <property type="entry name" value="METHYLPHOSPHONATE SYNTHASE"/>
    <property type="match status" value="1"/>
</dbReference>
<dbReference type="GO" id="GO:0005829">
    <property type="term" value="C:cytosol"/>
    <property type="evidence" value="ECO:0007669"/>
    <property type="project" value="TreeGrafter"/>
</dbReference>
<dbReference type="PROSITE" id="PS50943">
    <property type="entry name" value="HTH_CROC1"/>
    <property type="match status" value="1"/>
</dbReference>
<dbReference type="GO" id="GO:0003700">
    <property type="term" value="F:DNA-binding transcription factor activity"/>
    <property type="evidence" value="ECO:0007669"/>
    <property type="project" value="TreeGrafter"/>
</dbReference>
<dbReference type="AlphaFoldDB" id="A0A8J6P3A9"/>
<feature type="domain" description="HTH cro/C1-type" evidence="2">
    <location>
        <begin position="7"/>
        <end position="61"/>
    </location>
</feature>
<evidence type="ECO:0000259" key="2">
    <source>
        <dbReference type="PROSITE" id="PS50943"/>
    </source>
</evidence>
<keyword evidence="4" id="KW-1185">Reference proteome</keyword>
<evidence type="ECO:0000313" key="3">
    <source>
        <dbReference type="EMBL" id="MBC8610338.1"/>
    </source>
</evidence>
<comment type="caution">
    <text evidence="3">The sequence shown here is derived from an EMBL/GenBank/DDBJ whole genome shotgun (WGS) entry which is preliminary data.</text>
</comment>
<dbReference type="Proteomes" id="UP000632659">
    <property type="component" value="Unassembled WGS sequence"/>
</dbReference>
<evidence type="ECO:0000256" key="1">
    <source>
        <dbReference type="ARBA" id="ARBA00023125"/>
    </source>
</evidence>
<dbReference type="Pfam" id="PF01381">
    <property type="entry name" value="HTH_3"/>
    <property type="match status" value="1"/>
</dbReference>
<evidence type="ECO:0000313" key="4">
    <source>
        <dbReference type="Proteomes" id="UP000632659"/>
    </source>
</evidence>
<dbReference type="EMBL" id="JACRTL010000002">
    <property type="protein sequence ID" value="MBC8610338.1"/>
    <property type="molecule type" value="Genomic_DNA"/>
</dbReference>
<dbReference type="PANTHER" id="PTHR46797">
    <property type="entry name" value="HTH-TYPE TRANSCRIPTIONAL REGULATOR"/>
    <property type="match status" value="1"/>
</dbReference>
<organism evidence="3 4">
    <name type="scientific">Massiliimalia timonensis</name>
    <dbReference type="NCBI Taxonomy" id="1987501"/>
    <lineage>
        <taxon>Bacteria</taxon>
        <taxon>Bacillati</taxon>
        <taxon>Bacillota</taxon>
        <taxon>Clostridia</taxon>
        <taxon>Eubacteriales</taxon>
        <taxon>Oscillospiraceae</taxon>
        <taxon>Massiliimalia</taxon>
    </lineage>
</organism>
<sequence length="66" mass="7622">MNVGQVIREKRLAKNMTQQELADRVQITQSMLCQIERGSKIPTILLAWEIAKVLDFELNDYVSEKS</sequence>
<dbReference type="SMART" id="SM00530">
    <property type="entry name" value="HTH_XRE"/>
    <property type="match status" value="1"/>
</dbReference>
<dbReference type="CDD" id="cd00093">
    <property type="entry name" value="HTH_XRE"/>
    <property type="match status" value="1"/>
</dbReference>
<protein>
    <submittedName>
        <fullName evidence="3">Helix-turn-helix transcriptional regulator</fullName>
    </submittedName>
</protein>
<dbReference type="SUPFAM" id="SSF47413">
    <property type="entry name" value="lambda repressor-like DNA-binding domains"/>
    <property type="match status" value="1"/>
</dbReference>
<dbReference type="RefSeq" id="WP_154825096.1">
    <property type="nucleotide sequence ID" value="NZ_JACRTL010000002.1"/>
</dbReference>
<proteinExistence type="predicted"/>
<dbReference type="GO" id="GO:0003677">
    <property type="term" value="F:DNA binding"/>
    <property type="evidence" value="ECO:0007669"/>
    <property type="project" value="UniProtKB-KW"/>
</dbReference>
<dbReference type="InterPro" id="IPR050807">
    <property type="entry name" value="TransReg_Diox_bact_type"/>
</dbReference>
<reference evidence="3" key="1">
    <citation type="submission" date="2020-08" db="EMBL/GenBank/DDBJ databases">
        <title>Genome public.</title>
        <authorList>
            <person name="Liu C."/>
            <person name="Sun Q."/>
        </authorList>
    </citation>
    <scope>NUCLEOTIDE SEQUENCE</scope>
    <source>
        <strain evidence="3">NSJ-15</strain>
    </source>
</reference>
<gene>
    <name evidence="3" type="ORF">H8702_04250</name>
</gene>
<dbReference type="Gene3D" id="1.10.260.40">
    <property type="entry name" value="lambda repressor-like DNA-binding domains"/>
    <property type="match status" value="1"/>
</dbReference>
<dbReference type="InterPro" id="IPR001387">
    <property type="entry name" value="Cro/C1-type_HTH"/>
</dbReference>
<accession>A0A8J6P3A9</accession>